<evidence type="ECO:0000313" key="2">
    <source>
        <dbReference type="Proteomes" id="UP000320179"/>
    </source>
</evidence>
<gene>
    <name evidence="1" type="ORF">BHS09_04470</name>
</gene>
<organism evidence="1 2">
    <name type="scientific">Myxococcus xanthus</name>
    <dbReference type="NCBI Taxonomy" id="34"/>
    <lineage>
        <taxon>Bacteria</taxon>
        <taxon>Pseudomonadati</taxon>
        <taxon>Myxococcota</taxon>
        <taxon>Myxococcia</taxon>
        <taxon>Myxococcales</taxon>
        <taxon>Cystobacterineae</taxon>
        <taxon>Myxococcaceae</taxon>
        <taxon>Myxococcus</taxon>
    </lineage>
</organism>
<accession>A0AAE6KQQ2</accession>
<dbReference type="RefSeq" id="WP_140797267.1">
    <property type="nucleotide sequence ID" value="NZ_CP017173.1"/>
</dbReference>
<sequence length="112" mass="12514">MKKKHRKLVVDGLAYAWVGDWRYVSGVRVVRIRAWFQTEEDRKVGPMLAVNLEGKGNGMTDDSAALPRDAREAILLARRLGWSPEGRGTFWIQPEHGLALETLSVIAPDAST</sequence>
<reference evidence="1 2" key="1">
    <citation type="journal article" date="2019" name="Science">
        <title>Social genes are selection hotspots in kin groups of a soil microbe.</title>
        <authorList>
            <person name="Wielgoss S."/>
            <person name="Wolfensberger R."/>
            <person name="Sun L."/>
            <person name="Fiegna F."/>
            <person name="Velicer G.J."/>
        </authorList>
    </citation>
    <scope>NUCLEOTIDE SEQUENCE [LARGE SCALE GENOMIC DNA]</scope>
    <source>
        <strain evidence="1 2">MC3.5.9c15</strain>
    </source>
</reference>
<proteinExistence type="predicted"/>
<protein>
    <submittedName>
        <fullName evidence="1">Uncharacterized protein</fullName>
    </submittedName>
</protein>
<dbReference type="Proteomes" id="UP000320179">
    <property type="component" value="Chromosome"/>
</dbReference>
<evidence type="ECO:0000313" key="1">
    <source>
        <dbReference type="EMBL" id="QDE66309.1"/>
    </source>
</evidence>
<dbReference type="AlphaFoldDB" id="A0AAE6KQQ2"/>
<name>A0AAE6KQQ2_MYXXA</name>
<dbReference type="EMBL" id="CP017174">
    <property type="protein sequence ID" value="QDE66309.1"/>
    <property type="molecule type" value="Genomic_DNA"/>
</dbReference>